<feature type="compositionally biased region" description="Basic and acidic residues" evidence="1">
    <location>
        <begin position="774"/>
        <end position="786"/>
    </location>
</feature>
<feature type="compositionally biased region" description="Polar residues" evidence="1">
    <location>
        <begin position="787"/>
        <end position="809"/>
    </location>
</feature>
<feature type="region of interest" description="Disordered" evidence="1">
    <location>
        <begin position="2539"/>
        <end position="2575"/>
    </location>
</feature>
<feature type="compositionally biased region" description="Polar residues" evidence="1">
    <location>
        <begin position="1057"/>
        <end position="1080"/>
    </location>
</feature>
<feature type="compositionally biased region" description="Basic residues" evidence="1">
    <location>
        <begin position="252"/>
        <end position="264"/>
    </location>
</feature>
<dbReference type="PANTHER" id="PTHR34491:SF156">
    <property type="entry name" value="KINESIN MOTOR DOMAIN-CONTAINING PROTEIN"/>
    <property type="match status" value="1"/>
</dbReference>
<organism evidence="2 3">
    <name type="scientific">Meira miltonrushii</name>
    <dbReference type="NCBI Taxonomy" id="1280837"/>
    <lineage>
        <taxon>Eukaryota</taxon>
        <taxon>Fungi</taxon>
        <taxon>Dikarya</taxon>
        <taxon>Basidiomycota</taxon>
        <taxon>Ustilaginomycotina</taxon>
        <taxon>Exobasidiomycetes</taxon>
        <taxon>Exobasidiales</taxon>
        <taxon>Brachybasidiaceae</taxon>
        <taxon>Meira</taxon>
    </lineage>
</organism>
<accession>A0A316VLW6</accession>
<feature type="compositionally biased region" description="Gly residues" evidence="1">
    <location>
        <begin position="1144"/>
        <end position="1157"/>
    </location>
</feature>
<feature type="compositionally biased region" description="Basic and acidic residues" evidence="1">
    <location>
        <begin position="2500"/>
        <end position="2514"/>
    </location>
</feature>
<feature type="region of interest" description="Disordered" evidence="1">
    <location>
        <begin position="121"/>
        <end position="160"/>
    </location>
</feature>
<dbReference type="RefSeq" id="XP_025358612.1">
    <property type="nucleotide sequence ID" value="XM_025502076.1"/>
</dbReference>
<protein>
    <recommendedName>
        <fullName evidence="4">PH domain-containing protein</fullName>
    </recommendedName>
</protein>
<feature type="region of interest" description="Disordered" evidence="1">
    <location>
        <begin position="2190"/>
        <end position="2254"/>
    </location>
</feature>
<feature type="region of interest" description="Disordered" evidence="1">
    <location>
        <begin position="1136"/>
        <end position="1271"/>
    </location>
</feature>
<feature type="region of interest" description="Disordered" evidence="1">
    <location>
        <begin position="2704"/>
        <end position="2737"/>
    </location>
</feature>
<feature type="compositionally biased region" description="Basic and acidic residues" evidence="1">
    <location>
        <begin position="1748"/>
        <end position="1761"/>
    </location>
</feature>
<feature type="compositionally biased region" description="Low complexity" evidence="1">
    <location>
        <begin position="1161"/>
        <end position="1171"/>
    </location>
</feature>
<feature type="compositionally biased region" description="Polar residues" evidence="1">
    <location>
        <begin position="607"/>
        <end position="616"/>
    </location>
</feature>
<feature type="region of interest" description="Disordered" evidence="1">
    <location>
        <begin position="1879"/>
        <end position="1923"/>
    </location>
</feature>
<dbReference type="GeneID" id="37023857"/>
<proteinExistence type="predicted"/>
<dbReference type="EMBL" id="KZ819602">
    <property type="protein sequence ID" value="PWN38310.1"/>
    <property type="molecule type" value="Genomic_DNA"/>
</dbReference>
<feature type="compositionally biased region" description="Gly residues" evidence="1">
    <location>
        <begin position="1297"/>
        <end position="1306"/>
    </location>
</feature>
<feature type="compositionally biased region" description="Polar residues" evidence="1">
    <location>
        <begin position="850"/>
        <end position="868"/>
    </location>
</feature>
<feature type="region of interest" description="Disordered" evidence="1">
    <location>
        <begin position="752"/>
        <end position="872"/>
    </location>
</feature>
<evidence type="ECO:0000313" key="3">
    <source>
        <dbReference type="Proteomes" id="UP000245771"/>
    </source>
</evidence>
<feature type="compositionally biased region" description="Low complexity" evidence="1">
    <location>
        <begin position="214"/>
        <end position="226"/>
    </location>
</feature>
<feature type="region of interest" description="Disordered" evidence="1">
    <location>
        <begin position="2945"/>
        <end position="2987"/>
    </location>
</feature>
<feature type="compositionally biased region" description="Polar residues" evidence="1">
    <location>
        <begin position="486"/>
        <end position="503"/>
    </location>
</feature>
<feature type="region of interest" description="Disordered" evidence="1">
    <location>
        <begin position="1"/>
        <end position="79"/>
    </location>
</feature>
<evidence type="ECO:0000313" key="2">
    <source>
        <dbReference type="EMBL" id="PWN38310.1"/>
    </source>
</evidence>
<sequence>MARESVHKPRPTSELASPQLFGGRRSTFGQASLSSSSCETDDSDQTIQPKRVQQEQRTRLSITSVTSTSYESHTGLSSENFDGLIDCDSRLYKQDARHSNGQRLQDDILLLLLESHNHQDISVNHDPKTEKGEKDDWQKAATTSTQQQSSQGSNSITRSNTIAVLQNQPIETAPPIKRRYTQVIHTILQPLKNQLSTSAEPRQIEVQTGDQHSEQVSPSSSPQQLQIDKQVQDRIDEQSKELIQFTSDNMQRFRKSHDKGKNRKNSFDGAAGSDGPSFKGGIAFPSNNSSSSLFGLSGLTGKKDKGKGRALSNLDTGSSIYGIPTSGSTSSLKLPRPRSWVNSLMSVGNSNNNLSRYALGAHSNRSGGISSPHVRANSIDVSHGTPPVSSLVLQNEFDDDDAQENHNTLWPLDEGDNGPYSGIKRDASNAAALGRSATRTTVGTLHLATMSTPNLPASNSDEWAERLAAPLLVRNLDDAPRGSVTPLVTDTESSVAGGSVSTMSKERRDRKMTNPWARLNERRIQEIHGSRLIDAEEEERMLDDAVESDRMEGRMANEEQAVLDMLDMMNDTVDTFEKPNVTRAKSMAGPKAPYEDMAASPPRQTLKRATTASTSALMPGKDAKRRPLTAPSTELGFGRESLRKTASTSSDDQKPTVRDFASMFETGSGASDVLLSRAKTQFGRKPPLEPTPLKIDSPSLGSVKKAVQEREGLDKIAAKQTTVSKTAPVLEPVSWSSGTGSLLQSMASTLRKKASFPGFRGEEPASESNADAASEQKDEKAEEDQAKASSSKHLAAPSTSTNSSIFLSRQDTRSSENAKHDLRSPNQESYISSDNGTASAFWSRRGSIPDSPSSLPTSPGLQSESDVSSPFGYGFGKRRFAAITSSEDDKQSTRRPVPPLLRRLRTDATQATSIGSMMENDSVKSRILTETTTEEPTMMDEDAKSEVSSSIVSSILTEDEGDVTIQPKAETIEPLKREKSVAFSTLTRSSTRATKKSNTSTIPPTPPRKDVPLPFVDDSTVRPRSPLRKPILDVPEAGVSPSLLGTPKRAKDLIQFFEQSSAPNSPTLSRTSPSKPTAKQLSPMKGESPAQMASRFRQALGSSGLSNRITIEGTNENIVENDDGIQEKITTLGRVNRRRARPGGLVGITAGGEGGGQDPFSSSYESNAASAENEEESDDDDENHLPSVLKGQPRLPGSAGTKKKEKRISSNIFGRFLSGSSPENKKGDAKKTEEAQDAPGRTSEGGGGSGDGYRAGGSTGTGKGSNTSPFRSGVKNIIKALSQGVDITGADAPTSRGGSGGGGGDQGGRRTSWQGAHQTGVPPPSSFRNPSQLINMRRQSSSELTDLQSVLSTRTIGTTASYRQKTEAGANLRIDTDATLALMGEPNVEPFRTGLVYYFNVHVEKPIWQRAQAVLLPSALALSWIPSGGGRVSVILDLSACREVHSVPGPDHPSSGDDAGAFVAREQGLRRINPFQLIFNDGVERLAVDTARERVMWVASVWDSLGVRSSSNQQPRSRQVSANYSAVGGMTDIATDIADVHMTTPRPSGLPMSPPPPNFNVQLSDSPVRRLVPSGLAAIPLESSMEDVTQIETSSPDRGRYEAVSSYAAEMVPPPLPPKEKQKRKRFIDEPVIKPESPSNVESDESKHSQETLVLNEDRPEIRQTRAQDTPPNNMSRETFHSSRTHDQSEVGDDEFGPRSPRSEAVLNFSNLADSDRDIVPADSASQRPSRSLTGTILSRFSALAGYRSEKVEEAKEEESPPRTPAQTIRDQFVGVDEELDSDEPPPTARTLDTVVEETLSQAALTSVQSPQQANLGSSRKSVKQKKGGPGSLLSIQTSGSVSSQELAKLLQFIEQQNEDRDRRERQMEEQFRAFQETIINLQRGGSSRHSRRSSSEAGGRSISSSTRQSGSERNVRSSRRSDATAAAAATVAADAAAIAAMQEKLDRVLSMVGNVTEGQHRLENVAEDGTPRGPQPPTFASPNSAELARIEQTLGSLMNQIQSNTLPHALRAYNRSIQMDRPLDGRDRAILADRMVHGTRAANRRMSAPADMEQDELSEGNDGFLTPMTGERAGLPPSDMADLYSPAMGMTGSMGMVPSHSEGSMVSESDRIPARSWISADGIPSPPANTEHGASLLNAERRGPVERSAYGMMNSARSQYDPLAPGDSLSNVSIDMEAEIRRRRMRNAVGARNVSSSQRPHQGGWYTPRPGGQSMMPQDSNSGLGLSMPTPRQPRTSQAIQTPAIESGGQRSTNADIELLLDAIKDNEHTRKAQSQQQQDIARYLNELNSWLEKDVIDRSKEWRTLAMGVTQLHDELNSIRAQAGLATTSAMPGVMAMADGGGDVTPVGRSAGGGELMAMPMPQAHQAPHPDGAAPHISFADNTFAGGFVPQPVAHEFGNNAVMQGAGPQGPRGMPTPDVQQPSAGILHPSQAAEAAFGGQMPLTSQALAQLGADAPAPLNIPRPGSPVKRSGTRTWRTQNGPTPLRNDDVWQNSGTVPDKKKEKEDKKAEKRANRRKSFGKIVAGAVGAALAGAAIHEWDKHKDRQRKEGKPEEASKEPDAQTGEHVKLDHVPAAEQEKITQAAQSGDEEKIRKVISDASAAGFGKPAIVQMAEDLRELSAPEGDNAQSDDKTLRNSYDSQGTAVRMEVGGKRSGESVHSVGESTLRNAVNNLDTRQGGGDGALALAVEEILKHLLEKKEDEQRIRQAQADAEAMREAERRQEMEERESKLSSLRDQERMELVETIFAKMQAEKERADAEAAARQREMDPKSAIESLVAAINTQRQADASQRAAADLAVKQMAEDLVRTTSEANGKLVEAVHAAAREMLRNNVEAHADDLKRLIGRDVSVMFEDVGKIREAKRALELEMSELFSFKSKHLAEIEQMKLASAASSAMPMAPMPMPMPSIMPMNMGMGMGGMGMGGMPGMMNFSAAPPMPDIPAASQSLPKASAIPPAIPPAGSGPGPGAPRKKDFMSPFSINFGSR</sequence>
<feature type="compositionally biased region" description="Polar residues" evidence="1">
    <location>
        <begin position="194"/>
        <end position="210"/>
    </location>
</feature>
<feature type="compositionally biased region" description="Basic and acidic residues" evidence="1">
    <location>
        <begin position="1223"/>
        <end position="1234"/>
    </location>
</feature>
<feature type="region of interest" description="Disordered" evidence="1">
    <location>
        <begin position="246"/>
        <end position="284"/>
    </location>
</feature>
<feature type="region of interest" description="Disordered" evidence="1">
    <location>
        <begin position="1057"/>
        <end position="1102"/>
    </location>
</feature>
<name>A0A316VLW6_9BASI</name>
<feature type="region of interest" description="Disordered" evidence="1">
    <location>
        <begin position="485"/>
        <end position="511"/>
    </location>
</feature>
<dbReference type="InParanoid" id="A0A316VLW6"/>
<feature type="region of interest" description="Disordered" evidence="1">
    <location>
        <begin position="1607"/>
        <end position="1702"/>
    </location>
</feature>
<feature type="compositionally biased region" description="Basic and acidic residues" evidence="1">
    <location>
        <begin position="810"/>
        <end position="823"/>
    </location>
</feature>
<evidence type="ECO:0008006" key="4">
    <source>
        <dbReference type="Google" id="ProtNLM"/>
    </source>
</evidence>
<dbReference type="PANTHER" id="PTHR34491">
    <property type="entry name" value="A-TYPE INCLUSION PROTEIN, PUTATIVE-RELATED"/>
    <property type="match status" value="1"/>
</dbReference>
<feature type="compositionally biased region" description="Low complexity" evidence="1">
    <location>
        <begin position="142"/>
        <end position="157"/>
    </location>
</feature>
<dbReference type="Proteomes" id="UP000245771">
    <property type="component" value="Unassembled WGS sequence"/>
</dbReference>
<feature type="compositionally biased region" description="Polar residues" evidence="1">
    <location>
        <begin position="59"/>
        <end position="79"/>
    </location>
</feature>
<feature type="compositionally biased region" description="Basic and acidic residues" evidence="1">
    <location>
        <begin position="1914"/>
        <end position="1923"/>
    </location>
</feature>
<feature type="region of interest" description="Disordered" evidence="1">
    <location>
        <begin position="2623"/>
        <end position="2662"/>
    </location>
</feature>
<feature type="region of interest" description="Disordered" evidence="1">
    <location>
        <begin position="905"/>
        <end position="951"/>
    </location>
</feature>
<keyword evidence="3" id="KW-1185">Reference proteome</keyword>
<dbReference type="STRING" id="1280837.A0A316VLW6"/>
<feature type="compositionally biased region" description="Gly residues" evidence="1">
    <location>
        <begin position="1243"/>
        <end position="1263"/>
    </location>
</feature>
<reference evidence="2 3" key="1">
    <citation type="journal article" date="2018" name="Mol. Biol. Evol.">
        <title>Broad Genomic Sampling Reveals a Smut Pathogenic Ancestry of the Fungal Clade Ustilaginomycotina.</title>
        <authorList>
            <person name="Kijpornyongpan T."/>
            <person name="Mondo S.J."/>
            <person name="Barry K."/>
            <person name="Sandor L."/>
            <person name="Lee J."/>
            <person name="Lipzen A."/>
            <person name="Pangilinan J."/>
            <person name="LaButti K."/>
            <person name="Hainaut M."/>
            <person name="Henrissat B."/>
            <person name="Grigoriev I.V."/>
            <person name="Spatafora J.W."/>
            <person name="Aime M.C."/>
        </authorList>
    </citation>
    <scope>NUCLEOTIDE SEQUENCE [LARGE SCALE GENOMIC DNA]</scope>
    <source>
        <strain evidence="2 3">MCA 3882</strain>
    </source>
</reference>
<feature type="region of interest" description="Disordered" evidence="1">
    <location>
        <begin position="194"/>
        <end position="229"/>
    </location>
</feature>
<feature type="compositionally biased region" description="Basic and acidic residues" evidence="1">
    <location>
        <begin position="1644"/>
        <end position="1666"/>
    </location>
</feature>
<feature type="compositionally biased region" description="Polar residues" evidence="1">
    <location>
        <begin position="1667"/>
        <end position="1677"/>
    </location>
</feature>
<feature type="compositionally biased region" description="Basic and acidic residues" evidence="1">
    <location>
        <begin position="2715"/>
        <end position="2737"/>
    </location>
</feature>
<feature type="compositionally biased region" description="Basic and acidic residues" evidence="1">
    <location>
        <begin position="121"/>
        <end position="138"/>
    </location>
</feature>
<feature type="compositionally biased region" description="Polar residues" evidence="1">
    <location>
        <begin position="1804"/>
        <end position="1820"/>
    </location>
</feature>
<feature type="compositionally biased region" description="Low complexity" evidence="1">
    <location>
        <begin position="1896"/>
        <end position="1913"/>
    </location>
</feature>
<feature type="region of interest" description="Disordered" evidence="1">
    <location>
        <begin position="1748"/>
        <end position="1770"/>
    </location>
</feature>
<feature type="compositionally biased region" description="Polar residues" evidence="1">
    <location>
        <begin position="982"/>
        <end position="1002"/>
    </location>
</feature>
<evidence type="ECO:0000256" key="1">
    <source>
        <dbReference type="SAM" id="MobiDB-lite"/>
    </source>
</evidence>
<feature type="compositionally biased region" description="Basic and acidic residues" evidence="1">
    <location>
        <begin position="1678"/>
        <end position="1689"/>
    </location>
</feature>
<feature type="region of interest" description="Disordered" evidence="1">
    <location>
        <begin position="982"/>
        <end position="1045"/>
    </location>
</feature>
<feature type="compositionally biased region" description="Polar residues" evidence="1">
    <location>
        <begin position="2475"/>
        <end position="2484"/>
    </location>
</feature>
<feature type="region of interest" description="Disordered" evidence="1">
    <location>
        <begin position="1287"/>
        <end position="1330"/>
    </location>
</feature>
<feature type="compositionally biased region" description="Acidic residues" evidence="1">
    <location>
        <begin position="1172"/>
        <end position="1182"/>
    </location>
</feature>
<feature type="region of interest" description="Disordered" evidence="1">
    <location>
        <begin position="718"/>
        <end position="740"/>
    </location>
</feature>
<feature type="region of interest" description="Disordered" evidence="1">
    <location>
        <begin position="1804"/>
        <end position="1839"/>
    </location>
</feature>
<dbReference type="OrthoDB" id="2507336at2759"/>
<feature type="compositionally biased region" description="Polar residues" evidence="1">
    <location>
        <begin position="824"/>
        <end position="840"/>
    </location>
</feature>
<feature type="region of interest" description="Disordered" evidence="1">
    <location>
        <begin position="2457"/>
        <end position="2518"/>
    </location>
</feature>
<feature type="region of interest" description="Disordered" evidence="1">
    <location>
        <begin position="2403"/>
        <end position="2426"/>
    </location>
</feature>
<feature type="region of interest" description="Disordered" evidence="1">
    <location>
        <begin position="576"/>
        <end position="657"/>
    </location>
</feature>
<gene>
    <name evidence="2" type="ORF">FA14DRAFT_25618</name>
</gene>
<feature type="compositionally biased region" description="Polar residues" evidence="1">
    <location>
        <begin position="2216"/>
        <end position="2225"/>
    </location>
</feature>